<dbReference type="AlphaFoldDB" id="A0A2I0UYI9"/>
<dbReference type="PANTHER" id="PTHR24201">
    <property type="entry name" value="ANK_REP_REGION DOMAIN-CONTAINING PROTEIN"/>
    <property type="match status" value="1"/>
</dbReference>
<dbReference type="Pfam" id="PF12796">
    <property type="entry name" value="Ank_2"/>
    <property type="match status" value="2"/>
</dbReference>
<dbReference type="SUPFAM" id="SSF48403">
    <property type="entry name" value="Ankyrin repeat"/>
    <property type="match status" value="1"/>
</dbReference>
<dbReference type="InterPro" id="IPR036770">
    <property type="entry name" value="Ankyrin_rpt-contain_sf"/>
</dbReference>
<accession>A0A2I0UYI9</accession>
<keyword evidence="1" id="KW-0677">Repeat</keyword>
<dbReference type="EMBL" id="PDFK01000004">
    <property type="protein sequence ID" value="PKU51145.1"/>
    <property type="molecule type" value="Genomic_DNA"/>
</dbReference>
<dbReference type="SMART" id="SM00248">
    <property type="entry name" value="ANK"/>
    <property type="match status" value="5"/>
</dbReference>
<name>A0A2I0UYI9_9BACI</name>
<gene>
    <name evidence="4" type="ORF">CRI88_14985</name>
</gene>
<evidence type="ECO:0000256" key="3">
    <source>
        <dbReference type="PROSITE-ProRule" id="PRU00023"/>
    </source>
</evidence>
<dbReference type="InterPro" id="IPR002110">
    <property type="entry name" value="Ankyrin_rpt"/>
</dbReference>
<dbReference type="Proteomes" id="UP000234956">
    <property type="component" value="Unassembled WGS sequence"/>
</dbReference>
<dbReference type="PANTHER" id="PTHR24201:SF14">
    <property type="entry name" value="CYCLIN-DEPENDENT KINASE 4 INHIBITOR C-LIKE"/>
    <property type="match status" value="1"/>
</dbReference>
<keyword evidence="2 3" id="KW-0040">ANK repeat</keyword>
<evidence type="ECO:0000256" key="1">
    <source>
        <dbReference type="ARBA" id="ARBA00022737"/>
    </source>
</evidence>
<evidence type="ECO:0000256" key="2">
    <source>
        <dbReference type="ARBA" id="ARBA00023043"/>
    </source>
</evidence>
<dbReference type="PROSITE" id="PS50088">
    <property type="entry name" value="ANK_REPEAT"/>
    <property type="match status" value="3"/>
</dbReference>
<organism evidence="4 5">
    <name type="scientific">Lysinibacillus fusiformis</name>
    <dbReference type="NCBI Taxonomy" id="28031"/>
    <lineage>
        <taxon>Bacteria</taxon>
        <taxon>Bacillati</taxon>
        <taxon>Bacillota</taxon>
        <taxon>Bacilli</taxon>
        <taxon>Bacillales</taxon>
        <taxon>Bacillaceae</taxon>
        <taxon>Lysinibacillus</taxon>
    </lineage>
</organism>
<reference evidence="4 5" key="1">
    <citation type="submission" date="2017-10" db="EMBL/GenBank/DDBJ databases">
        <title>Draft genome of Lysinibacillus fusiformis strain Juneja, a laboratory-derived pathogen of Drosophila melanogaster.</title>
        <authorList>
            <person name="Smith B.R."/>
            <person name="Unckless R.L."/>
        </authorList>
    </citation>
    <scope>NUCLEOTIDE SEQUENCE [LARGE SCALE GENOMIC DNA]</scope>
    <source>
        <strain evidence="4 5">Juneja</strain>
    </source>
</reference>
<evidence type="ECO:0000313" key="4">
    <source>
        <dbReference type="EMBL" id="PKU51145.1"/>
    </source>
</evidence>
<sequence>MIALSLLLQGCASNESEAIQFDKGESEVVKSNWKSERFKAAEMGDIEALQRALDQKVDINVQDSNSRTALMIATYNQNVEAAQLLINAGADVNIQDNRQNTPFLYAGAEGYLDILKMTIQAGADPTILNRYGGTALIPAAEHGYVEVIEELLRNSDIDVNHVNHLGWTALMEAIVLNNGNPTQQTVIQLLIEHGADVNIPDQNNVTPLQHARQRGFNEIEQILIAAGAK</sequence>
<dbReference type="PRINTS" id="PR01415">
    <property type="entry name" value="ANKYRIN"/>
</dbReference>
<dbReference type="Gene3D" id="1.25.40.20">
    <property type="entry name" value="Ankyrin repeat-containing domain"/>
    <property type="match status" value="2"/>
</dbReference>
<comment type="caution">
    <text evidence="4">The sequence shown here is derived from an EMBL/GenBank/DDBJ whole genome shotgun (WGS) entry which is preliminary data.</text>
</comment>
<proteinExistence type="predicted"/>
<dbReference type="RefSeq" id="WP_101966848.1">
    <property type="nucleotide sequence ID" value="NZ_PDFK01000004.1"/>
</dbReference>
<evidence type="ECO:0000313" key="5">
    <source>
        <dbReference type="Proteomes" id="UP000234956"/>
    </source>
</evidence>
<protein>
    <submittedName>
        <fullName evidence="4">Uncharacterized protein</fullName>
    </submittedName>
</protein>
<dbReference type="InterPro" id="IPR050776">
    <property type="entry name" value="Ank_Repeat/CDKN_Inhibitor"/>
</dbReference>
<feature type="repeat" description="ANK" evidence="3">
    <location>
        <begin position="65"/>
        <end position="97"/>
    </location>
</feature>
<dbReference type="PROSITE" id="PS50297">
    <property type="entry name" value="ANK_REP_REGION"/>
    <property type="match status" value="2"/>
</dbReference>
<feature type="repeat" description="ANK" evidence="3">
    <location>
        <begin position="165"/>
        <end position="202"/>
    </location>
</feature>
<feature type="repeat" description="ANK" evidence="3">
    <location>
        <begin position="98"/>
        <end position="130"/>
    </location>
</feature>